<reference evidence="1 2" key="2">
    <citation type="journal article" date="2022" name="Mol. Ecol. Resour.">
        <title>The genomes of chicory, endive, great burdock and yacon provide insights into Asteraceae paleo-polyploidization history and plant inulin production.</title>
        <authorList>
            <person name="Fan W."/>
            <person name="Wang S."/>
            <person name="Wang H."/>
            <person name="Wang A."/>
            <person name="Jiang F."/>
            <person name="Liu H."/>
            <person name="Zhao H."/>
            <person name="Xu D."/>
            <person name="Zhang Y."/>
        </authorList>
    </citation>
    <scope>NUCLEOTIDE SEQUENCE [LARGE SCALE GENOMIC DNA]</scope>
    <source>
        <strain evidence="2">cv. Niubang</strain>
    </source>
</reference>
<evidence type="ECO:0000313" key="1">
    <source>
        <dbReference type="EMBL" id="KAI3772945.1"/>
    </source>
</evidence>
<organism evidence="1 2">
    <name type="scientific">Arctium lappa</name>
    <name type="common">Greater burdock</name>
    <name type="synonym">Lappa major</name>
    <dbReference type="NCBI Taxonomy" id="4217"/>
    <lineage>
        <taxon>Eukaryota</taxon>
        <taxon>Viridiplantae</taxon>
        <taxon>Streptophyta</taxon>
        <taxon>Embryophyta</taxon>
        <taxon>Tracheophyta</taxon>
        <taxon>Spermatophyta</taxon>
        <taxon>Magnoliopsida</taxon>
        <taxon>eudicotyledons</taxon>
        <taxon>Gunneridae</taxon>
        <taxon>Pentapetalae</taxon>
        <taxon>asterids</taxon>
        <taxon>campanulids</taxon>
        <taxon>Asterales</taxon>
        <taxon>Asteraceae</taxon>
        <taxon>Carduoideae</taxon>
        <taxon>Cardueae</taxon>
        <taxon>Arctiinae</taxon>
        <taxon>Arctium</taxon>
    </lineage>
</organism>
<sequence length="104" mass="11749">MPGGDAFRRHHQPNSLFNPSKKSIIFSSQILNNASILSQIKSSSHSHLINYLLRERDRATCRPVDACIGTESPMSWIQSSILSPSRRRFLSGLQVMDSLLERLI</sequence>
<gene>
    <name evidence="1" type="ORF">L6452_04141</name>
</gene>
<dbReference type="EMBL" id="CM042047">
    <property type="protein sequence ID" value="KAI3772945.1"/>
    <property type="molecule type" value="Genomic_DNA"/>
</dbReference>
<evidence type="ECO:0000313" key="2">
    <source>
        <dbReference type="Proteomes" id="UP001055879"/>
    </source>
</evidence>
<dbReference type="Proteomes" id="UP001055879">
    <property type="component" value="Linkage Group LG01"/>
</dbReference>
<protein>
    <submittedName>
        <fullName evidence="1">Uncharacterized protein</fullName>
    </submittedName>
</protein>
<reference evidence="2" key="1">
    <citation type="journal article" date="2022" name="Mol. Ecol. Resour.">
        <title>The genomes of chicory, endive, great burdock and yacon provide insights into Asteraceae palaeo-polyploidization history and plant inulin production.</title>
        <authorList>
            <person name="Fan W."/>
            <person name="Wang S."/>
            <person name="Wang H."/>
            <person name="Wang A."/>
            <person name="Jiang F."/>
            <person name="Liu H."/>
            <person name="Zhao H."/>
            <person name="Xu D."/>
            <person name="Zhang Y."/>
        </authorList>
    </citation>
    <scope>NUCLEOTIDE SEQUENCE [LARGE SCALE GENOMIC DNA]</scope>
    <source>
        <strain evidence="2">cv. Niubang</strain>
    </source>
</reference>
<accession>A0ACB9FQ61</accession>
<name>A0ACB9FQ61_ARCLA</name>
<keyword evidence="2" id="KW-1185">Reference proteome</keyword>
<proteinExistence type="predicted"/>
<comment type="caution">
    <text evidence="1">The sequence shown here is derived from an EMBL/GenBank/DDBJ whole genome shotgun (WGS) entry which is preliminary data.</text>
</comment>